<dbReference type="PROSITE" id="PS50110">
    <property type="entry name" value="RESPONSE_REGULATORY"/>
    <property type="match status" value="1"/>
</dbReference>
<proteinExistence type="predicted"/>
<dbReference type="Pfam" id="PF00072">
    <property type="entry name" value="Response_reg"/>
    <property type="match status" value="1"/>
</dbReference>
<reference evidence="9" key="2">
    <citation type="submission" date="2023-01" db="EMBL/GenBank/DDBJ databases">
        <title>Draft genome sequence of Litoribrevibacter albus strain NBRC 110071.</title>
        <authorList>
            <person name="Sun Q."/>
            <person name="Mori K."/>
        </authorList>
    </citation>
    <scope>NUCLEOTIDE SEQUENCE</scope>
    <source>
        <strain evidence="9">NBRC 110071</strain>
    </source>
</reference>
<dbReference type="PROSITE" id="PS50887">
    <property type="entry name" value="GGDEF"/>
    <property type="match status" value="1"/>
</dbReference>
<feature type="domain" description="GGDEF" evidence="8">
    <location>
        <begin position="169"/>
        <end position="302"/>
    </location>
</feature>
<dbReference type="InterPro" id="IPR043128">
    <property type="entry name" value="Rev_trsase/Diguanyl_cyclase"/>
</dbReference>
<dbReference type="Gene3D" id="3.30.70.270">
    <property type="match status" value="1"/>
</dbReference>
<dbReference type="InterPro" id="IPR011006">
    <property type="entry name" value="CheY-like_superfamily"/>
</dbReference>
<comment type="catalytic activity">
    <reaction evidence="4">
        <text>3',3'-c-di-GMP + H2O = 5'-phosphoguanylyl(3'-&gt;5')guanosine + H(+)</text>
        <dbReference type="Rhea" id="RHEA:24902"/>
        <dbReference type="ChEBI" id="CHEBI:15377"/>
        <dbReference type="ChEBI" id="CHEBI:15378"/>
        <dbReference type="ChEBI" id="CHEBI:58754"/>
        <dbReference type="ChEBI" id="CHEBI:58805"/>
        <dbReference type="EC" id="3.1.4.52"/>
    </reaction>
    <physiologicalReaction direction="left-to-right" evidence="4">
        <dbReference type="Rhea" id="RHEA:24903"/>
    </physiologicalReaction>
</comment>
<comment type="caution">
    <text evidence="9">The sequence shown here is derived from an EMBL/GenBank/DDBJ whole genome shotgun (WGS) entry which is preliminary data.</text>
</comment>
<dbReference type="FunFam" id="3.20.20.450:FF:000001">
    <property type="entry name" value="Cyclic di-GMP phosphodiesterase yahA"/>
    <property type="match status" value="1"/>
</dbReference>
<evidence type="ECO:0000256" key="5">
    <source>
        <dbReference type="PROSITE-ProRule" id="PRU00169"/>
    </source>
</evidence>
<dbReference type="SUPFAM" id="SSF55073">
    <property type="entry name" value="Nucleotide cyclase"/>
    <property type="match status" value="1"/>
</dbReference>
<dbReference type="GO" id="GO:0071732">
    <property type="term" value="P:cellular response to nitric oxide"/>
    <property type="evidence" value="ECO:0007669"/>
    <property type="project" value="UniProtKB-ARBA"/>
</dbReference>
<dbReference type="NCBIfam" id="TIGR00254">
    <property type="entry name" value="GGDEF"/>
    <property type="match status" value="1"/>
</dbReference>
<dbReference type="EC" id="3.1.4.52" evidence="2"/>
<keyword evidence="5" id="KW-0597">Phosphoprotein</keyword>
<feature type="domain" description="EAL" evidence="7">
    <location>
        <begin position="311"/>
        <end position="567"/>
    </location>
</feature>
<feature type="domain" description="Response regulatory" evidence="6">
    <location>
        <begin position="8"/>
        <end position="125"/>
    </location>
</feature>
<dbReference type="SMART" id="SM00267">
    <property type="entry name" value="GGDEF"/>
    <property type="match status" value="1"/>
</dbReference>
<name>A0AA37S865_9GAMM</name>
<dbReference type="SMART" id="SM00052">
    <property type="entry name" value="EAL"/>
    <property type="match status" value="1"/>
</dbReference>
<dbReference type="GO" id="GO:0071111">
    <property type="term" value="F:cyclic-guanylate-specific phosphodiesterase activity"/>
    <property type="evidence" value="ECO:0007669"/>
    <property type="project" value="UniProtKB-EC"/>
</dbReference>
<sequence>MLSSEPLAILQVEDNLGDTRLVADYLKDESSDLFTLTHVCTLDEAQNELSNQHFDVILLDLALLESSGLEALEHLVSMYPNRAIIVLTGCDDVSLALKAMNKGAQDYLVKGCSDSDLIWRSIRYSIERKRTEEKLEFLAHYDVLTKLANRTLFEMHLQQALFRVERNNQLSAVLFLDLDRFKVVNDNFGHDTGDIILSEVANRLNQCVRKQDSVARFGGDEFVVLLEGVKSCGDVRRIAEKICQKCSKPIQLLDEEVFITASVGIAMCEGGVFEPMTYIKQADIAMYQAKEKGRNNYQFYSEEINAFVKVQAMLETSLHRALEKRELDLYFQPQVNTKTGEIWGMEALLRWFHPKVGNVSPDIFIPLLEDTGLIVEVGEWVLLQACTQFVDWQSKGLLPPNTSVSVNLSARQFVNCRILDAVSLTLEVTGINPECLILEITESMLVEDVRQAEAILGEIHRLGVKIGIDDFGTGYSSLLYLKRFPIDHLKVDKSFLIDIEKSKENAAITSAVIQLAHALGLMVIAEGVETQEALSFISDYECDVYQGFFFSMAISRDDFTELLLRQSKTMSTRMS</sequence>
<keyword evidence="10" id="KW-1185">Reference proteome</keyword>
<dbReference type="Pfam" id="PF00990">
    <property type="entry name" value="GGDEF"/>
    <property type="match status" value="1"/>
</dbReference>
<dbReference type="InterPro" id="IPR001789">
    <property type="entry name" value="Sig_transdc_resp-reg_receiver"/>
</dbReference>
<dbReference type="InterPro" id="IPR029787">
    <property type="entry name" value="Nucleotide_cyclase"/>
</dbReference>
<evidence type="ECO:0000256" key="2">
    <source>
        <dbReference type="ARBA" id="ARBA00012282"/>
    </source>
</evidence>
<dbReference type="AlphaFoldDB" id="A0AA37S865"/>
<dbReference type="EMBL" id="BSNM01000003">
    <property type="protein sequence ID" value="GLQ30441.1"/>
    <property type="molecule type" value="Genomic_DNA"/>
</dbReference>
<evidence type="ECO:0000259" key="8">
    <source>
        <dbReference type="PROSITE" id="PS50887"/>
    </source>
</evidence>
<dbReference type="PANTHER" id="PTHR44757:SF2">
    <property type="entry name" value="BIOFILM ARCHITECTURE MAINTENANCE PROTEIN MBAA"/>
    <property type="match status" value="1"/>
</dbReference>
<dbReference type="InterPro" id="IPR001633">
    <property type="entry name" value="EAL_dom"/>
</dbReference>
<dbReference type="Proteomes" id="UP001161389">
    <property type="component" value="Unassembled WGS sequence"/>
</dbReference>
<dbReference type="SUPFAM" id="SSF141868">
    <property type="entry name" value="EAL domain-like"/>
    <property type="match status" value="1"/>
</dbReference>
<dbReference type="InterPro" id="IPR035919">
    <property type="entry name" value="EAL_sf"/>
</dbReference>
<dbReference type="Gene3D" id="3.40.50.2300">
    <property type="match status" value="1"/>
</dbReference>
<evidence type="ECO:0000256" key="1">
    <source>
        <dbReference type="ARBA" id="ARBA00001946"/>
    </source>
</evidence>
<dbReference type="FunFam" id="3.30.70.270:FF:000001">
    <property type="entry name" value="Diguanylate cyclase domain protein"/>
    <property type="match status" value="1"/>
</dbReference>
<evidence type="ECO:0000259" key="7">
    <source>
        <dbReference type="PROSITE" id="PS50883"/>
    </source>
</evidence>
<protein>
    <recommendedName>
        <fullName evidence="2">cyclic-guanylate-specific phosphodiesterase</fullName>
        <ecNumber evidence="2">3.1.4.52</ecNumber>
    </recommendedName>
</protein>
<reference evidence="9" key="1">
    <citation type="journal article" date="2014" name="Int. J. Syst. Evol. Microbiol.">
        <title>Complete genome sequence of Corynebacterium casei LMG S-19264T (=DSM 44701T), isolated from a smear-ripened cheese.</title>
        <authorList>
            <consortium name="US DOE Joint Genome Institute (JGI-PGF)"/>
            <person name="Walter F."/>
            <person name="Albersmeier A."/>
            <person name="Kalinowski J."/>
            <person name="Ruckert C."/>
        </authorList>
    </citation>
    <scope>NUCLEOTIDE SEQUENCE</scope>
    <source>
        <strain evidence="9">NBRC 110071</strain>
    </source>
</reference>
<evidence type="ECO:0000256" key="4">
    <source>
        <dbReference type="ARBA" id="ARBA00051114"/>
    </source>
</evidence>
<gene>
    <name evidence="9" type="ORF">GCM10007876_09190</name>
</gene>
<dbReference type="CDD" id="cd01948">
    <property type="entry name" value="EAL"/>
    <property type="match status" value="1"/>
</dbReference>
<dbReference type="CDD" id="cd01949">
    <property type="entry name" value="GGDEF"/>
    <property type="match status" value="1"/>
</dbReference>
<keyword evidence="3" id="KW-0973">c-di-GMP</keyword>
<evidence type="ECO:0000259" key="6">
    <source>
        <dbReference type="PROSITE" id="PS50110"/>
    </source>
</evidence>
<dbReference type="PANTHER" id="PTHR44757">
    <property type="entry name" value="DIGUANYLATE CYCLASE DGCP"/>
    <property type="match status" value="1"/>
</dbReference>
<evidence type="ECO:0000313" key="10">
    <source>
        <dbReference type="Proteomes" id="UP001161389"/>
    </source>
</evidence>
<organism evidence="9 10">
    <name type="scientific">Litoribrevibacter albus</name>
    <dbReference type="NCBI Taxonomy" id="1473156"/>
    <lineage>
        <taxon>Bacteria</taxon>
        <taxon>Pseudomonadati</taxon>
        <taxon>Pseudomonadota</taxon>
        <taxon>Gammaproteobacteria</taxon>
        <taxon>Oceanospirillales</taxon>
        <taxon>Oceanospirillaceae</taxon>
        <taxon>Litoribrevibacter</taxon>
    </lineage>
</organism>
<evidence type="ECO:0000256" key="3">
    <source>
        <dbReference type="ARBA" id="ARBA00022636"/>
    </source>
</evidence>
<accession>A0AA37S865</accession>
<evidence type="ECO:0000313" key="9">
    <source>
        <dbReference type="EMBL" id="GLQ30441.1"/>
    </source>
</evidence>
<dbReference type="InterPro" id="IPR000160">
    <property type="entry name" value="GGDEF_dom"/>
</dbReference>
<dbReference type="SUPFAM" id="SSF52172">
    <property type="entry name" value="CheY-like"/>
    <property type="match status" value="1"/>
</dbReference>
<dbReference type="PROSITE" id="PS50883">
    <property type="entry name" value="EAL"/>
    <property type="match status" value="1"/>
</dbReference>
<dbReference type="SMART" id="SM00448">
    <property type="entry name" value="REC"/>
    <property type="match status" value="1"/>
</dbReference>
<feature type="modified residue" description="4-aspartylphosphate" evidence="5">
    <location>
        <position position="60"/>
    </location>
</feature>
<dbReference type="Gene3D" id="3.20.20.450">
    <property type="entry name" value="EAL domain"/>
    <property type="match status" value="1"/>
</dbReference>
<comment type="cofactor">
    <cofactor evidence="1">
        <name>Mg(2+)</name>
        <dbReference type="ChEBI" id="CHEBI:18420"/>
    </cofactor>
</comment>
<dbReference type="GO" id="GO:0000160">
    <property type="term" value="P:phosphorelay signal transduction system"/>
    <property type="evidence" value="ECO:0007669"/>
    <property type="project" value="InterPro"/>
</dbReference>
<dbReference type="Pfam" id="PF00563">
    <property type="entry name" value="EAL"/>
    <property type="match status" value="1"/>
</dbReference>
<dbReference type="InterPro" id="IPR052155">
    <property type="entry name" value="Biofilm_reg_signaling"/>
</dbReference>